<keyword evidence="3" id="KW-1185">Reference proteome</keyword>
<dbReference type="OrthoDB" id="4367135at2759"/>
<dbReference type="EMBL" id="JAIZPD010000010">
    <property type="protein sequence ID" value="KAH0960384.1"/>
    <property type="molecule type" value="Genomic_DNA"/>
</dbReference>
<dbReference type="Pfam" id="PF10551">
    <property type="entry name" value="MULE"/>
    <property type="match status" value="1"/>
</dbReference>
<protein>
    <submittedName>
        <fullName evidence="2">MULE transposase domain-containing protein</fullName>
    </submittedName>
</protein>
<dbReference type="Proteomes" id="UP000824596">
    <property type="component" value="Unassembled WGS sequence"/>
</dbReference>
<dbReference type="PANTHER" id="PTHR31569">
    <property type="entry name" value="SWIM-TYPE DOMAIN-CONTAINING PROTEIN"/>
    <property type="match status" value="1"/>
</dbReference>
<dbReference type="PANTHER" id="PTHR31569:SF4">
    <property type="entry name" value="SWIM-TYPE DOMAIN-CONTAINING PROTEIN"/>
    <property type="match status" value="1"/>
</dbReference>
<dbReference type="RefSeq" id="XP_044717897.1">
    <property type="nucleotide sequence ID" value="XM_044867010.1"/>
</dbReference>
<evidence type="ECO:0000259" key="1">
    <source>
        <dbReference type="Pfam" id="PF10551"/>
    </source>
</evidence>
<accession>A0A9P8MSJ7</accession>
<gene>
    <name evidence="2" type="ORF">HRG_08539</name>
</gene>
<organism evidence="2 3">
    <name type="scientific">Hirsutella rhossiliensis</name>
    <dbReference type="NCBI Taxonomy" id="111463"/>
    <lineage>
        <taxon>Eukaryota</taxon>
        <taxon>Fungi</taxon>
        <taxon>Dikarya</taxon>
        <taxon>Ascomycota</taxon>
        <taxon>Pezizomycotina</taxon>
        <taxon>Sordariomycetes</taxon>
        <taxon>Hypocreomycetidae</taxon>
        <taxon>Hypocreales</taxon>
        <taxon>Ophiocordycipitaceae</taxon>
        <taxon>Hirsutella</taxon>
    </lineage>
</organism>
<dbReference type="InterPro" id="IPR018289">
    <property type="entry name" value="MULE_transposase_dom"/>
</dbReference>
<dbReference type="InterPro" id="IPR052579">
    <property type="entry name" value="Zinc_finger_SWIM"/>
</dbReference>
<feature type="domain" description="MULE transposase" evidence="1">
    <location>
        <begin position="135"/>
        <end position="222"/>
    </location>
</feature>
<proteinExistence type="predicted"/>
<dbReference type="AlphaFoldDB" id="A0A9P8MSJ7"/>
<name>A0A9P8MSJ7_9HYPO</name>
<dbReference type="GeneID" id="68357668"/>
<reference evidence="2" key="1">
    <citation type="submission" date="2021-09" db="EMBL/GenBank/DDBJ databases">
        <title>A high-quality genome of the endoparasitic fungus Hirsutella rhossiliensis with a comparison of Hirsutella genomes reveals transposable elements contributing to genome size variation.</title>
        <authorList>
            <person name="Lin R."/>
            <person name="Jiao Y."/>
            <person name="Sun X."/>
            <person name="Ling J."/>
            <person name="Xie B."/>
            <person name="Cheng X."/>
        </authorList>
    </citation>
    <scope>NUCLEOTIDE SEQUENCE</scope>
    <source>
        <strain evidence="2">HR02</strain>
    </source>
</reference>
<evidence type="ECO:0000313" key="3">
    <source>
        <dbReference type="Proteomes" id="UP000824596"/>
    </source>
</evidence>
<sequence>MTPAITHSKYRAQLIADNLDHIIHLYNGGLKPALITCQLRGLCQNPEHDPDLKFLLAQHIRNAIALYRTQELAGRTPLQFLYDQLKDPSLGFFFRDTRDQEGRLTGLSSHRAPASSFGSVIRMSSFGLYVQDQPVRMPLLNVCGSTAEKMTFSIAAVFLSGEAEPHYRWSLQCLLELAEEEGIPMPRVIVTDRELALMKAIVSFPALRLVICLLCRWHVNKNVLANCKAYFPKAKRDDKNRVIRDPKFTTFLKEWHSLVNAPDEAAYEQRLQTFKEPGRHPEAAIAYAVNTWLDRWKEKIVLCFVNRVRHLGHTTTSIVEGMHASMKRFLWTSTGDLTSVFQRFKAF</sequence>
<evidence type="ECO:0000313" key="2">
    <source>
        <dbReference type="EMBL" id="KAH0960384.1"/>
    </source>
</evidence>
<comment type="caution">
    <text evidence="2">The sequence shown here is derived from an EMBL/GenBank/DDBJ whole genome shotgun (WGS) entry which is preliminary data.</text>
</comment>